<evidence type="ECO:0000313" key="4">
    <source>
        <dbReference type="Proteomes" id="UP000736335"/>
    </source>
</evidence>
<reference evidence="3" key="1">
    <citation type="journal article" date="2020" name="Nat. Commun.">
        <title>Large-scale genome sequencing of mycorrhizal fungi provides insights into the early evolution of symbiotic traits.</title>
        <authorList>
            <person name="Miyauchi S."/>
            <person name="Kiss E."/>
            <person name="Kuo A."/>
            <person name="Drula E."/>
            <person name="Kohler A."/>
            <person name="Sanchez-Garcia M."/>
            <person name="Morin E."/>
            <person name="Andreopoulos B."/>
            <person name="Barry K.W."/>
            <person name="Bonito G."/>
            <person name="Buee M."/>
            <person name="Carver A."/>
            <person name="Chen C."/>
            <person name="Cichocki N."/>
            <person name="Clum A."/>
            <person name="Culley D."/>
            <person name="Crous P.W."/>
            <person name="Fauchery L."/>
            <person name="Girlanda M."/>
            <person name="Hayes R.D."/>
            <person name="Keri Z."/>
            <person name="LaButti K."/>
            <person name="Lipzen A."/>
            <person name="Lombard V."/>
            <person name="Magnuson J."/>
            <person name="Maillard F."/>
            <person name="Murat C."/>
            <person name="Nolan M."/>
            <person name="Ohm R.A."/>
            <person name="Pangilinan J."/>
            <person name="Pereira M.F."/>
            <person name="Perotto S."/>
            <person name="Peter M."/>
            <person name="Pfister S."/>
            <person name="Riley R."/>
            <person name="Sitrit Y."/>
            <person name="Stielow J.B."/>
            <person name="Szollosi G."/>
            <person name="Zifcakova L."/>
            <person name="Stursova M."/>
            <person name="Spatafora J.W."/>
            <person name="Tedersoo L."/>
            <person name="Vaario L.M."/>
            <person name="Yamada A."/>
            <person name="Yan M."/>
            <person name="Wang P."/>
            <person name="Xu J."/>
            <person name="Bruns T."/>
            <person name="Baldrian P."/>
            <person name="Vilgalys R."/>
            <person name="Dunand C."/>
            <person name="Henrissat B."/>
            <person name="Grigoriev I.V."/>
            <person name="Hibbett D."/>
            <person name="Nagy L.G."/>
            <person name="Martin F.M."/>
        </authorList>
    </citation>
    <scope>NUCLEOTIDE SEQUENCE</scope>
    <source>
        <strain evidence="3">UH-Tt-Lm1</strain>
    </source>
</reference>
<feature type="compositionally biased region" description="Basic and acidic residues" evidence="1">
    <location>
        <begin position="432"/>
        <end position="441"/>
    </location>
</feature>
<feature type="compositionally biased region" description="Low complexity" evidence="1">
    <location>
        <begin position="252"/>
        <end position="267"/>
    </location>
</feature>
<dbReference type="AlphaFoldDB" id="A0A9P6HDD7"/>
<proteinExistence type="predicted"/>
<keyword evidence="4" id="KW-1185">Reference proteome</keyword>
<evidence type="ECO:0000313" key="3">
    <source>
        <dbReference type="EMBL" id="KAF9783314.1"/>
    </source>
</evidence>
<dbReference type="EMBL" id="WIUZ02000010">
    <property type="protein sequence ID" value="KAF9783314.1"/>
    <property type="molecule type" value="Genomic_DNA"/>
</dbReference>
<keyword evidence="2" id="KW-0812">Transmembrane</keyword>
<accession>A0A9P6HDD7</accession>
<keyword evidence="2" id="KW-0472">Membrane</keyword>
<organism evidence="3 4">
    <name type="scientific">Thelephora terrestris</name>
    <dbReference type="NCBI Taxonomy" id="56493"/>
    <lineage>
        <taxon>Eukaryota</taxon>
        <taxon>Fungi</taxon>
        <taxon>Dikarya</taxon>
        <taxon>Basidiomycota</taxon>
        <taxon>Agaricomycotina</taxon>
        <taxon>Agaricomycetes</taxon>
        <taxon>Thelephorales</taxon>
        <taxon>Thelephoraceae</taxon>
        <taxon>Thelephora</taxon>
    </lineage>
</organism>
<evidence type="ECO:0000256" key="2">
    <source>
        <dbReference type="SAM" id="Phobius"/>
    </source>
</evidence>
<sequence>MASRSFVDIYLPSPSTSPPLYAPRPLATPPPAAIDINSLPSLAASPPTPVTSPSGNDLDRQVLVSSDSSGSVYTTTIYSTRGLPSAINSSPAVGQITRSVINPAAIVAGVGGGVGLLLLVVGVTWYIWVRRAKRRAGITLIKDRKFYPDRYNQTITNNRHSEFNETEPGPVVVQLLPPPTSPLPCHPSIFSPGSLSRHNSSYQNLISSPVVHGNWAGASPTIGMMGDVSPLLARHRAPYPSSPAQPLVDRYTMPPSRSTSSSNSPTSLRFALPPPPQHTRHFRPPSATHRRYHSHQSYHSPPRYQGHDLERDSYFPPVSTLHASPPTPSRVTRRYTVIVSPPMSHSSFSTISSPRGYPVAMAESTMVTPTRRPSIARSTFSSTNSPVVTATRPMMLTNPDPDIYLETDTEPEGPSGSGRGISPSATDIIRLYGRDLDRDQDTSSSSSVLKDKDPSTVFTSTESG</sequence>
<protein>
    <submittedName>
        <fullName evidence="3">Uncharacterized protein</fullName>
    </submittedName>
</protein>
<comment type="caution">
    <text evidence="3">The sequence shown here is derived from an EMBL/GenBank/DDBJ whole genome shotgun (WGS) entry which is preliminary data.</text>
</comment>
<feature type="region of interest" description="Disordered" evidence="1">
    <location>
        <begin position="236"/>
        <end position="310"/>
    </location>
</feature>
<feature type="transmembrane region" description="Helical" evidence="2">
    <location>
        <begin position="105"/>
        <end position="128"/>
    </location>
</feature>
<name>A0A9P6HDD7_9AGAM</name>
<reference evidence="3" key="2">
    <citation type="submission" date="2020-11" db="EMBL/GenBank/DDBJ databases">
        <authorList>
            <consortium name="DOE Joint Genome Institute"/>
            <person name="Kuo A."/>
            <person name="Miyauchi S."/>
            <person name="Kiss E."/>
            <person name="Drula E."/>
            <person name="Kohler A."/>
            <person name="Sanchez-Garcia M."/>
            <person name="Andreopoulos B."/>
            <person name="Barry K.W."/>
            <person name="Bonito G."/>
            <person name="Buee M."/>
            <person name="Carver A."/>
            <person name="Chen C."/>
            <person name="Cichocki N."/>
            <person name="Clum A."/>
            <person name="Culley D."/>
            <person name="Crous P.W."/>
            <person name="Fauchery L."/>
            <person name="Girlanda M."/>
            <person name="Hayes R."/>
            <person name="Keri Z."/>
            <person name="Labutti K."/>
            <person name="Lipzen A."/>
            <person name="Lombard V."/>
            <person name="Magnuson J."/>
            <person name="Maillard F."/>
            <person name="Morin E."/>
            <person name="Murat C."/>
            <person name="Nolan M."/>
            <person name="Ohm R."/>
            <person name="Pangilinan J."/>
            <person name="Pereira M."/>
            <person name="Perotto S."/>
            <person name="Peter M."/>
            <person name="Riley R."/>
            <person name="Sitrit Y."/>
            <person name="Stielow B."/>
            <person name="Szollosi G."/>
            <person name="Zifcakova L."/>
            <person name="Stursova M."/>
            <person name="Spatafora J.W."/>
            <person name="Tedersoo L."/>
            <person name="Vaario L.-M."/>
            <person name="Yamada A."/>
            <person name="Yan M."/>
            <person name="Wang P."/>
            <person name="Xu J."/>
            <person name="Bruns T."/>
            <person name="Baldrian P."/>
            <person name="Vilgalys R."/>
            <person name="Henrissat B."/>
            <person name="Grigoriev I.V."/>
            <person name="Hibbett D."/>
            <person name="Nagy L.G."/>
            <person name="Martin F.M."/>
        </authorList>
    </citation>
    <scope>NUCLEOTIDE SEQUENCE</scope>
    <source>
        <strain evidence="3">UH-Tt-Lm1</strain>
    </source>
</reference>
<evidence type="ECO:0000256" key="1">
    <source>
        <dbReference type="SAM" id="MobiDB-lite"/>
    </source>
</evidence>
<feature type="compositionally biased region" description="Basic residues" evidence="1">
    <location>
        <begin position="278"/>
        <end position="296"/>
    </location>
</feature>
<dbReference type="OrthoDB" id="10593219at2759"/>
<gene>
    <name evidence="3" type="ORF">BJ322DRAFT_1070138</name>
</gene>
<dbReference type="Proteomes" id="UP000736335">
    <property type="component" value="Unassembled WGS sequence"/>
</dbReference>
<feature type="region of interest" description="Disordered" evidence="1">
    <location>
        <begin position="391"/>
        <end position="464"/>
    </location>
</feature>
<keyword evidence="2" id="KW-1133">Transmembrane helix</keyword>